<evidence type="ECO:0008006" key="3">
    <source>
        <dbReference type="Google" id="ProtNLM"/>
    </source>
</evidence>
<dbReference type="OrthoDB" id="8441072at2"/>
<dbReference type="Proteomes" id="UP000304900">
    <property type="component" value="Unassembled WGS sequence"/>
</dbReference>
<sequence>MSTACKYKRLPTYVPRRYLYMQLTNPVMPLTNQQKQQISDFSDRIDLIEQGGLITDLDGTLIRQDGGRYFMPDPVSTGLQGIYNTNCPVVINSIRFPLSVINTFAKQWFSISKVSVPLVTLNGSQTGYIHKDKKGGFTFEEVESFPLGQKELASFISDLENITEGGGNALAFYYPRDWKKGEIIWTADPDKVAETKQKYKSASHVHAGDIKSLDQHLGNEDISMIFLLDLREDSGIPARHSDHKDFYTAKNVNKSSGAKNMVKHLDRQIHHFIGAGDTPMDVFLKEVGLALKVGRMDLGFECKSPVVQIDHIEDIGDVFNEIAISCTRSKILSDHR</sequence>
<gene>
    <name evidence="1" type="ORF">FDK13_20170</name>
</gene>
<evidence type="ECO:0000313" key="2">
    <source>
        <dbReference type="Proteomes" id="UP000304900"/>
    </source>
</evidence>
<protein>
    <recommendedName>
        <fullName evidence="3">HAD family phosphatase</fullName>
    </recommendedName>
</protein>
<keyword evidence="2" id="KW-1185">Reference proteome</keyword>
<dbReference type="SUPFAM" id="SSF56784">
    <property type="entry name" value="HAD-like"/>
    <property type="match status" value="1"/>
</dbReference>
<dbReference type="EMBL" id="SZVO01000009">
    <property type="protein sequence ID" value="TKT90639.1"/>
    <property type="molecule type" value="Genomic_DNA"/>
</dbReference>
<organism evidence="1 2">
    <name type="scientific">Dyadobacter frigoris</name>
    <dbReference type="NCBI Taxonomy" id="2576211"/>
    <lineage>
        <taxon>Bacteria</taxon>
        <taxon>Pseudomonadati</taxon>
        <taxon>Bacteroidota</taxon>
        <taxon>Cytophagia</taxon>
        <taxon>Cytophagales</taxon>
        <taxon>Spirosomataceae</taxon>
        <taxon>Dyadobacter</taxon>
    </lineage>
</organism>
<evidence type="ECO:0000313" key="1">
    <source>
        <dbReference type="EMBL" id="TKT90639.1"/>
    </source>
</evidence>
<name>A0A4U6D0F3_9BACT</name>
<dbReference type="Gene3D" id="3.40.50.1000">
    <property type="entry name" value="HAD superfamily/HAD-like"/>
    <property type="match status" value="1"/>
</dbReference>
<dbReference type="Pfam" id="PF08282">
    <property type="entry name" value="Hydrolase_3"/>
    <property type="match status" value="1"/>
</dbReference>
<dbReference type="InterPro" id="IPR036412">
    <property type="entry name" value="HAD-like_sf"/>
</dbReference>
<accession>A0A4U6D0F3</accession>
<proteinExistence type="predicted"/>
<comment type="caution">
    <text evidence="1">The sequence shown here is derived from an EMBL/GenBank/DDBJ whole genome shotgun (WGS) entry which is preliminary data.</text>
</comment>
<dbReference type="AlphaFoldDB" id="A0A4U6D0F3"/>
<reference evidence="1 2" key="1">
    <citation type="submission" date="2019-05" db="EMBL/GenBank/DDBJ databases">
        <title>Dyadobacter AR-3-8 sp. nov., isolated from arctic soil.</title>
        <authorList>
            <person name="Chaudhary D.K."/>
        </authorList>
    </citation>
    <scope>NUCLEOTIDE SEQUENCE [LARGE SCALE GENOMIC DNA]</scope>
    <source>
        <strain evidence="1 2">AR-3-8</strain>
    </source>
</reference>
<dbReference type="InterPro" id="IPR023214">
    <property type="entry name" value="HAD_sf"/>
</dbReference>